<accession>A0ABP3AUY9</accession>
<keyword evidence="2" id="KW-1185">Reference proteome</keyword>
<dbReference type="Proteomes" id="UP000020681">
    <property type="component" value="Unassembled WGS sequence"/>
</dbReference>
<organism evidence="1 2">
    <name type="scientific">Mycobacterium ulcerans str. Harvey</name>
    <dbReference type="NCBI Taxonomy" id="1299332"/>
    <lineage>
        <taxon>Bacteria</taxon>
        <taxon>Bacillati</taxon>
        <taxon>Actinomycetota</taxon>
        <taxon>Actinomycetes</taxon>
        <taxon>Mycobacteriales</taxon>
        <taxon>Mycobacteriaceae</taxon>
        <taxon>Mycobacterium</taxon>
        <taxon>Mycobacterium ulcerans group</taxon>
    </lineage>
</organism>
<evidence type="ECO:0000313" key="1">
    <source>
        <dbReference type="EMBL" id="EUA93674.1"/>
    </source>
</evidence>
<dbReference type="EMBL" id="JAOL01000052">
    <property type="protein sequence ID" value="EUA93674.1"/>
    <property type="molecule type" value="Genomic_DNA"/>
</dbReference>
<evidence type="ECO:0000313" key="2">
    <source>
        <dbReference type="Proteomes" id="UP000020681"/>
    </source>
</evidence>
<protein>
    <submittedName>
        <fullName evidence="1">Uncharacterized protein</fullName>
    </submittedName>
</protein>
<name>A0ABP3AUY9_MYCUL</name>
<gene>
    <name evidence="1" type="ORF">I551_9069</name>
</gene>
<sequence>MSARSLRRSSGIRIYEDDNCLAILDIRRSPADTPWCCPRNTPWI</sequence>
<comment type="caution">
    <text evidence="1">The sequence shown here is derived from an EMBL/GenBank/DDBJ whole genome shotgun (WGS) entry which is preliminary data.</text>
</comment>
<proteinExistence type="predicted"/>
<reference evidence="1 2" key="1">
    <citation type="submission" date="2014-01" db="EMBL/GenBank/DDBJ databases">
        <authorList>
            <person name="Dobos K."/>
            <person name="Lenaerts A."/>
            <person name="Ordway D."/>
            <person name="DeGroote M.A."/>
            <person name="Parker T."/>
            <person name="Sizemore C."/>
            <person name="Tallon L.J."/>
            <person name="Sadzewicz L.K."/>
            <person name="Sengamalay N."/>
            <person name="Fraser C.M."/>
            <person name="Hine E."/>
            <person name="Shefchek K.A."/>
            <person name="Das S.P."/>
            <person name="Tettelin H."/>
        </authorList>
    </citation>
    <scope>NUCLEOTIDE SEQUENCE [LARGE SCALE GENOMIC DNA]</scope>
    <source>
        <strain evidence="1 2">Harvey</strain>
    </source>
</reference>